<evidence type="ECO:0000313" key="10">
    <source>
        <dbReference type="Proteomes" id="UP000515211"/>
    </source>
</evidence>
<keyword evidence="3 9" id="KW-0813">Transport</keyword>
<evidence type="ECO:0000256" key="1">
    <source>
        <dbReference type="ARBA" id="ARBA00004127"/>
    </source>
</evidence>
<evidence type="ECO:0000256" key="4">
    <source>
        <dbReference type="ARBA" id="ARBA00022597"/>
    </source>
</evidence>
<feature type="transmembrane region" description="Helical" evidence="9">
    <location>
        <begin position="141"/>
        <end position="163"/>
    </location>
</feature>
<proteinExistence type="inferred from homology"/>
<reference evidence="10" key="1">
    <citation type="journal article" date="2016" name="Nat. Genet.">
        <title>The genome sequences of Arachis duranensis and Arachis ipaensis, the diploid ancestors of cultivated peanut.</title>
        <authorList>
            <person name="Bertioli D.J."/>
            <person name="Cannon S.B."/>
            <person name="Froenicke L."/>
            <person name="Huang G."/>
            <person name="Farmer A.D."/>
            <person name="Cannon E.K."/>
            <person name="Liu X."/>
            <person name="Gao D."/>
            <person name="Clevenger J."/>
            <person name="Dash S."/>
            <person name="Ren L."/>
            <person name="Moretzsohn M.C."/>
            <person name="Shirasawa K."/>
            <person name="Huang W."/>
            <person name="Vidigal B."/>
            <person name="Abernathy B."/>
            <person name="Chu Y."/>
            <person name="Niederhuth C.E."/>
            <person name="Umale P."/>
            <person name="Araujo A.C."/>
            <person name="Kozik A."/>
            <person name="Kim K.D."/>
            <person name="Burow M.D."/>
            <person name="Varshney R.K."/>
            <person name="Wang X."/>
            <person name="Zhang X."/>
            <person name="Barkley N."/>
            <person name="Guimaraes P.M."/>
            <person name="Isobe S."/>
            <person name="Guo B."/>
            <person name="Liao B."/>
            <person name="Stalker H.T."/>
            <person name="Schmitz R.J."/>
            <person name="Scheffler B.E."/>
            <person name="Leal-Bertioli S.C."/>
            <person name="Xun X."/>
            <person name="Jackson S.A."/>
            <person name="Michelmore R."/>
            <person name="Ozias-Akins P."/>
        </authorList>
    </citation>
    <scope>NUCLEOTIDE SEQUENCE [LARGE SCALE GENOMIC DNA]</scope>
    <source>
        <strain evidence="10">cv. V14167</strain>
    </source>
</reference>
<comment type="function">
    <text evidence="9">Mediates both low-affinity uptake and efflux of sugar across the membrane.</text>
</comment>
<dbReference type="Gene3D" id="1.20.1280.290">
    <property type="match status" value="2"/>
</dbReference>
<keyword evidence="6" id="KW-0677">Repeat</keyword>
<evidence type="ECO:0000256" key="3">
    <source>
        <dbReference type="ARBA" id="ARBA00022448"/>
    </source>
</evidence>
<evidence type="ECO:0000256" key="7">
    <source>
        <dbReference type="ARBA" id="ARBA00022989"/>
    </source>
</evidence>
<dbReference type="GeneID" id="107485453"/>
<dbReference type="AlphaFoldDB" id="A0A9C6WUS0"/>
<protein>
    <recommendedName>
        <fullName evidence="9">Bidirectional sugar transporter SWEET</fullName>
    </recommendedName>
</protein>
<evidence type="ECO:0000313" key="11">
    <source>
        <dbReference type="RefSeq" id="XP_052116058.1"/>
    </source>
</evidence>
<dbReference type="RefSeq" id="XP_052116058.1">
    <property type="nucleotide sequence ID" value="XM_052260098.1"/>
</dbReference>
<keyword evidence="8 9" id="KW-0472">Membrane</keyword>
<keyword evidence="4 9" id="KW-0762">Sugar transport</keyword>
<evidence type="ECO:0000256" key="9">
    <source>
        <dbReference type="RuleBase" id="RU910715"/>
    </source>
</evidence>
<keyword evidence="7 9" id="KW-1133">Transmembrane helix</keyword>
<reference evidence="11" key="2">
    <citation type="submission" date="2025-08" db="UniProtKB">
        <authorList>
            <consortium name="RefSeq"/>
        </authorList>
    </citation>
    <scope>IDENTIFICATION</scope>
    <source>
        <tissue evidence="11">Whole plant</tissue>
    </source>
</reference>
<dbReference type="KEGG" id="adu:107485453"/>
<comment type="similarity">
    <text evidence="2 9">Belongs to the SWEET sugar transporter family.</text>
</comment>
<feature type="transmembrane region" description="Helical" evidence="9">
    <location>
        <begin position="108"/>
        <end position="129"/>
    </location>
</feature>
<comment type="subcellular location">
    <subcellularLocation>
        <location evidence="1">Endomembrane system</location>
        <topology evidence="1">Multi-pass membrane protein</topology>
    </subcellularLocation>
</comment>
<evidence type="ECO:0000256" key="6">
    <source>
        <dbReference type="ARBA" id="ARBA00022737"/>
    </source>
</evidence>
<keyword evidence="10" id="KW-1185">Reference proteome</keyword>
<sequence length="272" mass="31987">MCTQTDLFLHIYKKKTNERFQSLPYVIAMFSTMLWIYYALVKKDATLLLITINSVGIVVETAYLAIFLFYAPKKVRFSMIKLLVLLNVFGFGALLLATLYLSKGAKRLSIIGWICLVFNISVFVAPLFIMRKVIKTRSVEYMPFAFSFFLTINVVMWFFYGLFLKDYYIAASLSMEVGDGQQTRFWEDVWLLGGALKDRFPRLFSVSNQEGSVIGTCGFWDRLEWIWNFQWRRELFQWELELLNQLHDILTPVWQKEMLPEEITSFSFTRSI</sequence>
<feature type="transmembrane region" description="Helical" evidence="9">
    <location>
        <begin position="82"/>
        <end position="102"/>
    </location>
</feature>
<dbReference type="GO" id="GO:0051119">
    <property type="term" value="F:sugar transmembrane transporter activity"/>
    <property type="evidence" value="ECO:0007669"/>
    <property type="project" value="InterPro"/>
</dbReference>
<dbReference type="PANTHER" id="PTHR10791:SF163">
    <property type="entry name" value="BIDIRECTIONAL SUGAR TRANSPORTER SWEET"/>
    <property type="match status" value="1"/>
</dbReference>
<keyword evidence="5 9" id="KW-0812">Transmembrane</keyword>
<evidence type="ECO:0000256" key="5">
    <source>
        <dbReference type="ARBA" id="ARBA00022692"/>
    </source>
</evidence>
<feature type="transmembrane region" description="Helical" evidence="9">
    <location>
        <begin position="47"/>
        <end position="70"/>
    </location>
</feature>
<dbReference type="GO" id="GO:0012505">
    <property type="term" value="C:endomembrane system"/>
    <property type="evidence" value="ECO:0007669"/>
    <property type="project" value="UniProtKB-SubCell"/>
</dbReference>
<dbReference type="PANTHER" id="PTHR10791">
    <property type="entry name" value="RAG1-ACTIVATING PROTEIN 1"/>
    <property type="match status" value="1"/>
</dbReference>
<evidence type="ECO:0000256" key="8">
    <source>
        <dbReference type="ARBA" id="ARBA00023136"/>
    </source>
</evidence>
<dbReference type="Proteomes" id="UP000515211">
    <property type="component" value="Chromosome 4"/>
</dbReference>
<dbReference type="GO" id="GO:0016020">
    <property type="term" value="C:membrane"/>
    <property type="evidence" value="ECO:0007669"/>
    <property type="project" value="InterPro"/>
</dbReference>
<gene>
    <name evidence="11" type="primary">LOC107485453</name>
</gene>
<accession>A0A9C6WUS0</accession>
<feature type="transmembrane region" description="Helical" evidence="9">
    <location>
        <begin position="23"/>
        <end position="41"/>
    </location>
</feature>
<evidence type="ECO:0000256" key="2">
    <source>
        <dbReference type="ARBA" id="ARBA00007809"/>
    </source>
</evidence>
<name>A0A9C6WUS0_ARADU</name>
<comment type="caution">
    <text evidence="9">Lacks conserved residue(s) required for the propagation of feature annotation.</text>
</comment>
<dbReference type="Pfam" id="PF03083">
    <property type="entry name" value="MtN3_slv"/>
    <property type="match status" value="2"/>
</dbReference>
<dbReference type="InterPro" id="IPR004316">
    <property type="entry name" value="SWEET_rpt"/>
</dbReference>
<organism evidence="10 11">
    <name type="scientific">Arachis duranensis</name>
    <name type="common">Wild peanut</name>
    <dbReference type="NCBI Taxonomy" id="130453"/>
    <lineage>
        <taxon>Eukaryota</taxon>
        <taxon>Viridiplantae</taxon>
        <taxon>Streptophyta</taxon>
        <taxon>Embryophyta</taxon>
        <taxon>Tracheophyta</taxon>
        <taxon>Spermatophyta</taxon>
        <taxon>Magnoliopsida</taxon>
        <taxon>eudicotyledons</taxon>
        <taxon>Gunneridae</taxon>
        <taxon>Pentapetalae</taxon>
        <taxon>rosids</taxon>
        <taxon>fabids</taxon>
        <taxon>Fabales</taxon>
        <taxon>Fabaceae</taxon>
        <taxon>Papilionoideae</taxon>
        <taxon>50 kb inversion clade</taxon>
        <taxon>dalbergioids sensu lato</taxon>
        <taxon>Dalbergieae</taxon>
        <taxon>Pterocarpus clade</taxon>
        <taxon>Arachis</taxon>
    </lineage>
</organism>
<dbReference type="InterPro" id="IPR047664">
    <property type="entry name" value="SWEET"/>
</dbReference>